<dbReference type="EMBL" id="JAPDNT010000008">
    <property type="protein sequence ID" value="MCW3475349.1"/>
    <property type="molecule type" value="Genomic_DNA"/>
</dbReference>
<dbReference type="InterPro" id="IPR010982">
    <property type="entry name" value="Lambda_DNA-bd_dom_sf"/>
</dbReference>
<accession>A0AA41YK97</accession>
<gene>
    <name evidence="6" type="ORF">OL599_12270</name>
</gene>
<dbReference type="InterPro" id="IPR000843">
    <property type="entry name" value="HTH_LacI"/>
</dbReference>
<evidence type="ECO:0000256" key="4">
    <source>
        <dbReference type="SAM" id="MobiDB-lite"/>
    </source>
</evidence>
<evidence type="ECO:0000313" key="6">
    <source>
        <dbReference type="EMBL" id="MCW3475349.1"/>
    </source>
</evidence>
<keyword evidence="7" id="KW-1185">Reference proteome</keyword>
<keyword evidence="3" id="KW-0804">Transcription</keyword>
<dbReference type="Gene3D" id="3.40.50.2300">
    <property type="match status" value="2"/>
</dbReference>
<dbReference type="Pfam" id="PF00356">
    <property type="entry name" value="LacI"/>
    <property type="match status" value="1"/>
</dbReference>
<feature type="region of interest" description="Disordered" evidence="4">
    <location>
        <begin position="330"/>
        <end position="365"/>
    </location>
</feature>
<reference evidence="6" key="2">
    <citation type="submission" date="2022-10" db="EMBL/GenBank/DDBJ databases">
        <authorList>
            <person name="Trinh H.N."/>
        </authorList>
    </citation>
    <scope>NUCLEOTIDE SEQUENCE</scope>
    <source>
        <strain evidence="6">RN2-1</strain>
    </source>
</reference>
<dbReference type="InterPro" id="IPR046335">
    <property type="entry name" value="LacI/GalR-like_sensor"/>
</dbReference>
<feature type="compositionally biased region" description="Basic and acidic residues" evidence="4">
    <location>
        <begin position="347"/>
        <end position="359"/>
    </location>
</feature>
<dbReference type="GO" id="GO:0003700">
    <property type="term" value="F:DNA-binding transcription factor activity"/>
    <property type="evidence" value="ECO:0007669"/>
    <property type="project" value="TreeGrafter"/>
</dbReference>
<comment type="caution">
    <text evidence="6">The sequence shown here is derived from an EMBL/GenBank/DDBJ whole genome shotgun (WGS) entry which is preliminary data.</text>
</comment>
<dbReference type="PROSITE" id="PS50932">
    <property type="entry name" value="HTH_LACI_2"/>
    <property type="match status" value="1"/>
</dbReference>
<sequence>MSLARIARNLGISVTTVSRALGGFDDVAPATRARVAAEAERINYRPNQTARRLRHGRSEAVGMVLPAAPGQFDDPFFLRMLAAMGPRLDQAQLDLLVTTARPGADEMRAYRHLVEGRRVDGILLARTRRHDERIGYLLDQRMPFVAHGRSDEPRPFASLDIDGAAACRQATERLIGFGHRRIGLINAAPVYMFAHYREAGWRAALQAAGLPPGPMQAAEPTEENGFLAARALLADAAPPTALLCATDRLAVGALHALADAGLRAARDVSVIGYDDLPLATYTDPPLTTIEQPVERAAARMVEMLLQLLEGADPAGMQEVWPARLIARASDGPAPTMTAPQGTVGGVDDLKRDTGGRHDTTGTSRT</sequence>
<dbReference type="Proteomes" id="UP001165679">
    <property type="component" value="Unassembled WGS sequence"/>
</dbReference>
<dbReference type="SUPFAM" id="SSF53822">
    <property type="entry name" value="Periplasmic binding protein-like I"/>
    <property type="match status" value="1"/>
</dbReference>
<dbReference type="SUPFAM" id="SSF47413">
    <property type="entry name" value="lambda repressor-like DNA-binding domains"/>
    <property type="match status" value="1"/>
</dbReference>
<dbReference type="Gene3D" id="1.10.260.40">
    <property type="entry name" value="lambda repressor-like DNA-binding domains"/>
    <property type="match status" value="1"/>
</dbReference>
<dbReference type="AlphaFoldDB" id="A0AA41YK97"/>
<protein>
    <submittedName>
        <fullName evidence="6">Substrate-binding domain-containing protein</fullName>
    </submittedName>
</protein>
<evidence type="ECO:0000256" key="1">
    <source>
        <dbReference type="ARBA" id="ARBA00023015"/>
    </source>
</evidence>
<dbReference type="RefSeq" id="WP_264714062.1">
    <property type="nucleotide sequence ID" value="NZ_JAPDNT010000008.1"/>
</dbReference>
<dbReference type="PANTHER" id="PTHR30146">
    <property type="entry name" value="LACI-RELATED TRANSCRIPTIONAL REPRESSOR"/>
    <property type="match status" value="1"/>
</dbReference>
<dbReference type="SMART" id="SM00354">
    <property type="entry name" value="HTH_LACI"/>
    <property type="match status" value="1"/>
</dbReference>
<dbReference type="GO" id="GO:0000976">
    <property type="term" value="F:transcription cis-regulatory region binding"/>
    <property type="evidence" value="ECO:0007669"/>
    <property type="project" value="TreeGrafter"/>
</dbReference>
<dbReference type="CDD" id="cd01392">
    <property type="entry name" value="HTH_LacI"/>
    <property type="match status" value="1"/>
</dbReference>
<dbReference type="Pfam" id="PF13377">
    <property type="entry name" value="Peripla_BP_3"/>
    <property type="match status" value="1"/>
</dbReference>
<evidence type="ECO:0000256" key="3">
    <source>
        <dbReference type="ARBA" id="ARBA00023163"/>
    </source>
</evidence>
<evidence type="ECO:0000256" key="2">
    <source>
        <dbReference type="ARBA" id="ARBA00023125"/>
    </source>
</evidence>
<evidence type="ECO:0000313" key="7">
    <source>
        <dbReference type="Proteomes" id="UP001165679"/>
    </source>
</evidence>
<organism evidence="6 7">
    <name type="scientific">Limobrevibacterium gyesilva</name>
    <dbReference type="NCBI Taxonomy" id="2991712"/>
    <lineage>
        <taxon>Bacteria</taxon>
        <taxon>Pseudomonadati</taxon>
        <taxon>Pseudomonadota</taxon>
        <taxon>Alphaproteobacteria</taxon>
        <taxon>Acetobacterales</taxon>
        <taxon>Acetobacteraceae</taxon>
        <taxon>Limobrevibacterium</taxon>
    </lineage>
</organism>
<dbReference type="InterPro" id="IPR028082">
    <property type="entry name" value="Peripla_BP_I"/>
</dbReference>
<feature type="domain" description="HTH lacI-type" evidence="5">
    <location>
        <begin position="1"/>
        <end position="55"/>
    </location>
</feature>
<dbReference type="CDD" id="cd20010">
    <property type="entry name" value="PBP1_AglR-like"/>
    <property type="match status" value="1"/>
</dbReference>
<reference evidence="6" key="1">
    <citation type="submission" date="2022-09" db="EMBL/GenBank/DDBJ databases">
        <title>Rhodovastum sp. nov. RN2-1 isolated from soil in Seongnam, South Korea.</title>
        <authorList>
            <person name="Le N.T."/>
        </authorList>
    </citation>
    <scope>NUCLEOTIDE SEQUENCE</scope>
    <source>
        <strain evidence="6">RN2-1</strain>
    </source>
</reference>
<name>A0AA41YK97_9PROT</name>
<keyword evidence="1" id="KW-0805">Transcription regulation</keyword>
<keyword evidence="2" id="KW-0238">DNA-binding</keyword>
<dbReference type="PANTHER" id="PTHR30146:SF109">
    <property type="entry name" value="HTH-TYPE TRANSCRIPTIONAL REGULATOR GALS"/>
    <property type="match status" value="1"/>
</dbReference>
<proteinExistence type="predicted"/>
<evidence type="ECO:0000259" key="5">
    <source>
        <dbReference type="PROSITE" id="PS50932"/>
    </source>
</evidence>